<dbReference type="PRINTS" id="PR00111">
    <property type="entry name" value="ABHYDROLASE"/>
</dbReference>
<evidence type="ECO:0000313" key="3">
    <source>
        <dbReference type="Proteomes" id="UP001597541"/>
    </source>
</evidence>
<dbReference type="InterPro" id="IPR029058">
    <property type="entry name" value="AB_hydrolase_fold"/>
</dbReference>
<name>A0ABW5PF24_9BACL</name>
<organism evidence="2 3">
    <name type="scientific">Paenibacillus gansuensis</name>
    <dbReference type="NCBI Taxonomy" id="306542"/>
    <lineage>
        <taxon>Bacteria</taxon>
        <taxon>Bacillati</taxon>
        <taxon>Bacillota</taxon>
        <taxon>Bacilli</taxon>
        <taxon>Bacillales</taxon>
        <taxon>Paenibacillaceae</taxon>
        <taxon>Paenibacillus</taxon>
    </lineage>
</organism>
<dbReference type="GO" id="GO:0016787">
    <property type="term" value="F:hydrolase activity"/>
    <property type="evidence" value="ECO:0007669"/>
    <property type="project" value="UniProtKB-KW"/>
</dbReference>
<dbReference type="InterPro" id="IPR000073">
    <property type="entry name" value="AB_hydrolase_1"/>
</dbReference>
<dbReference type="Proteomes" id="UP001597541">
    <property type="component" value="Unassembled WGS sequence"/>
</dbReference>
<keyword evidence="3" id="KW-1185">Reference proteome</keyword>
<dbReference type="Pfam" id="PF00561">
    <property type="entry name" value="Abhydrolase_1"/>
    <property type="match status" value="1"/>
</dbReference>
<comment type="caution">
    <text evidence="2">The sequence shown here is derived from an EMBL/GenBank/DDBJ whole genome shotgun (WGS) entry which is preliminary data.</text>
</comment>
<sequence>MNLNAQTVPTSYVEAGGVRYAYRKLERQSEIPLVLINRFRGTMDDWDPALVNALAAERTVIYFDNAGIGLSSGETHNQIAGMAKGVEEFIKSLGFEKVDLLGFSMGGLVAQQLTVTRPDLVRKVVLAGTSGAGEHDEQAVPEAFQVAIKPLNTEEDFLYLFFEESETSQAAGREYWARLQERKDDRSPLVKAESIQAQGNALGAFKKQSVFNQLKNL</sequence>
<protein>
    <submittedName>
        <fullName evidence="2">Alpha/beta fold hydrolase</fullName>
    </submittedName>
</protein>
<dbReference type="PANTHER" id="PTHR43433">
    <property type="entry name" value="HYDROLASE, ALPHA/BETA FOLD FAMILY PROTEIN"/>
    <property type="match status" value="1"/>
</dbReference>
<dbReference type="Gene3D" id="3.40.50.1820">
    <property type="entry name" value="alpha/beta hydrolase"/>
    <property type="match status" value="1"/>
</dbReference>
<evidence type="ECO:0000259" key="1">
    <source>
        <dbReference type="Pfam" id="PF00561"/>
    </source>
</evidence>
<proteinExistence type="predicted"/>
<dbReference type="PANTHER" id="PTHR43433:SF5">
    <property type="entry name" value="AB HYDROLASE-1 DOMAIN-CONTAINING PROTEIN"/>
    <property type="match status" value="1"/>
</dbReference>
<reference evidence="3" key="1">
    <citation type="journal article" date="2019" name="Int. J. Syst. Evol. Microbiol.">
        <title>The Global Catalogue of Microorganisms (GCM) 10K type strain sequencing project: providing services to taxonomists for standard genome sequencing and annotation.</title>
        <authorList>
            <consortium name="The Broad Institute Genomics Platform"/>
            <consortium name="The Broad Institute Genome Sequencing Center for Infectious Disease"/>
            <person name="Wu L."/>
            <person name="Ma J."/>
        </authorList>
    </citation>
    <scope>NUCLEOTIDE SEQUENCE [LARGE SCALE GENOMIC DNA]</scope>
    <source>
        <strain evidence="3">KCTC 3950</strain>
    </source>
</reference>
<keyword evidence="2" id="KW-0378">Hydrolase</keyword>
<dbReference type="EMBL" id="JBHUME010000009">
    <property type="protein sequence ID" value="MFD2613905.1"/>
    <property type="molecule type" value="Genomic_DNA"/>
</dbReference>
<dbReference type="InterPro" id="IPR050471">
    <property type="entry name" value="AB_hydrolase"/>
</dbReference>
<dbReference type="RefSeq" id="WP_377604180.1">
    <property type="nucleotide sequence ID" value="NZ_JBHUME010000009.1"/>
</dbReference>
<gene>
    <name evidence="2" type="ORF">ACFSUF_15930</name>
</gene>
<evidence type="ECO:0000313" key="2">
    <source>
        <dbReference type="EMBL" id="MFD2613905.1"/>
    </source>
</evidence>
<dbReference type="SUPFAM" id="SSF53474">
    <property type="entry name" value="alpha/beta-Hydrolases"/>
    <property type="match status" value="1"/>
</dbReference>
<feature type="domain" description="AB hydrolase-1" evidence="1">
    <location>
        <begin position="32"/>
        <end position="138"/>
    </location>
</feature>
<accession>A0ABW5PF24</accession>